<evidence type="ECO:0000256" key="1">
    <source>
        <dbReference type="SAM" id="MobiDB-lite"/>
    </source>
</evidence>
<feature type="region of interest" description="Disordered" evidence="1">
    <location>
        <begin position="346"/>
        <end position="428"/>
    </location>
</feature>
<evidence type="ECO:0000313" key="2">
    <source>
        <dbReference type="EMBL" id="KAH9367261.1"/>
    </source>
</evidence>
<feature type="region of interest" description="Disordered" evidence="1">
    <location>
        <begin position="15"/>
        <end position="37"/>
    </location>
</feature>
<reference evidence="2 3" key="1">
    <citation type="journal article" date="2020" name="Cell">
        <title>Large-Scale Comparative Analyses of Tick Genomes Elucidate Their Genetic Diversity and Vector Capacities.</title>
        <authorList>
            <consortium name="Tick Genome and Microbiome Consortium (TIGMIC)"/>
            <person name="Jia N."/>
            <person name="Wang J."/>
            <person name="Shi W."/>
            <person name="Du L."/>
            <person name="Sun Y."/>
            <person name="Zhan W."/>
            <person name="Jiang J.F."/>
            <person name="Wang Q."/>
            <person name="Zhang B."/>
            <person name="Ji P."/>
            <person name="Bell-Sakyi L."/>
            <person name="Cui X.M."/>
            <person name="Yuan T.T."/>
            <person name="Jiang B.G."/>
            <person name="Yang W.F."/>
            <person name="Lam T.T."/>
            <person name="Chang Q.C."/>
            <person name="Ding S.J."/>
            <person name="Wang X.J."/>
            <person name="Zhu J.G."/>
            <person name="Ruan X.D."/>
            <person name="Zhao L."/>
            <person name="Wei J.T."/>
            <person name="Ye R.Z."/>
            <person name="Que T.C."/>
            <person name="Du C.H."/>
            <person name="Zhou Y.H."/>
            <person name="Cheng J.X."/>
            <person name="Dai P.F."/>
            <person name="Guo W.B."/>
            <person name="Han X.H."/>
            <person name="Huang E.J."/>
            <person name="Li L.F."/>
            <person name="Wei W."/>
            <person name="Gao Y.C."/>
            <person name="Liu J.Z."/>
            <person name="Shao H.Z."/>
            <person name="Wang X."/>
            <person name="Wang C.C."/>
            <person name="Yang T.C."/>
            <person name="Huo Q.B."/>
            <person name="Li W."/>
            <person name="Chen H.Y."/>
            <person name="Chen S.E."/>
            <person name="Zhou L.G."/>
            <person name="Ni X.B."/>
            <person name="Tian J.H."/>
            <person name="Sheng Y."/>
            <person name="Liu T."/>
            <person name="Pan Y.S."/>
            <person name="Xia L.Y."/>
            <person name="Li J."/>
            <person name="Zhao F."/>
            <person name="Cao W.C."/>
        </authorList>
    </citation>
    <scope>NUCLEOTIDE SEQUENCE [LARGE SCALE GENOMIC DNA]</scope>
    <source>
        <strain evidence="2">HaeL-2018</strain>
    </source>
</reference>
<dbReference type="AlphaFoldDB" id="A0A9J6FVT7"/>
<feature type="compositionally biased region" description="Polar residues" evidence="1">
    <location>
        <begin position="391"/>
        <end position="405"/>
    </location>
</feature>
<proteinExistence type="predicted"/>
<dbReference type="Proteomes" id="UP000821853">
    <property type="component" value="Chromosome 2"/>
</dbReference>
<comment type="caution">
    <text evidence="2">The sequence shown here is derived from an EMBL/GenBank/DDBJ whole genome shotgun (WGS) entry which is preliminary data.</text>
</comment>
<sequence length="572" mass="64148">MATSFGRKCWQNCGKKGRSSGIRLSRMTRPSRPSTEQLPTRFTKFGEYWPVSRGFKGEFRPPTWEAELSLTKHADPPGATRRRLRPAMKYYTTEDGWHHRVRQTQSGELRKLILRAPSSLQLSQITPLALHRTLVLTSNLTAEEAAGMTTTVEPFKNIVVMTSNNISTIKKLLMITQITHGQTTHSVSVYASAAQETCKGVIHRVERNTDPATLMQLLTAPPGFNIVVARMMGGSMTAIITFEGTYIPLSVSLGGAIHICKPYRPKAQICFKCLSLGHRADVCIRATTARCPNCGYANKDEAHTCITKCVNCQGPHRSDDASCSKKLEADAVVLQQAYLKRLNIRKHAAESSSRSQQQLSEKPQQPAQSQTAKQQASPQQSHQGQPAPGEQQPSKDPNPNRQQQLDKGPYRHKQQQPKKVSQPRSYKQANRTYREALTPHLTIPKAPIYNAQVYQQHIGTAPPPLPNVQLADNVSMETSNQENDSSEPENKRSKTNKTTTSVTLEELNCTLQSFITEIRYEMQCVNQRVTEITHTIEARVTEKFSTECHPLQLQIQGVRRQLDMIMQKLYGQ</sequence>
<evidence type="ECO:0000313" key="3">
    <source>
        <dbReference type="Proteomes" id="UP000821853"/>
    </source>
</evidence>
<dbReference type="EMBL" id="JABSTR010000004">
    <property type="protein sequence ID" value="KAH9367261.1"/>
    <property type="molecule type" value="Genomic_DNA"/>
</dbReference>
<accession>A0A9J6FVT7</accession>
<evidence type="ECO:0008006" key="4">
    <source>
        <dbReference type="Google" id="ProtNLM"/>
    </source>
</evidence>
<feature type="compositionally biased region" description="Polar residues" evidence="1">
    <location>
        <begin position="417"/>
        <end position="428"/>
    </location>
</feature>
<feature type="compositionally biased region" description="Low complexity" evidence="1">
    <location>
        <begin position="351"/>
        <end position="389"/>
    </location>
</feature>
<protein>
    <recommendedName>
        <fullName evidence="4">CCHC-type domain-containing protein</fullName>
    </recommendedName>
</protein>
<organism evidence="2 3">
    <name type="scientific">Haemaphysalis longicornis</name>
    <name type="common">Bush tick</name>
    <dbReference type="NCBI Taxonomy" id="44386"/>
    <lineage>
        <taxon>Eukaryota</taxon>
        <taxon>Metazoa</taxon>
        <taxon>Ecdysozoa</taxon>
        <taxon>Arthropoda</taxon>
        <taxon>Chelicerata</taxon>
        <taxon>Arachnida</taxon>
        <taxon>Acari</taxon>
        <taxon>Parasitiformes</taxon>
        <taxon>Ixodida</taxon>
        <taxon>Ixodoidea</taxon>
        <taxon>Ixodidae</taxon>
        <taxon>Haemaphysalinae</taxon>
        <taxon>Haemaphysalis</taxon>
    </lineage>
</organism>
<feature type="region of interest" description="Disordered" evidence="1">
    <location>
        <begin position="476"/>
        <end position="499"/>
    </location>
</feature>
<keyword evidence="3" id="KW-1185">Reference proteome</keyword>
<gene>
    <name evidence="2" type="ORF">HPB48_013616</name>
</gene>
<name>A0A9J6FVT7_HAELO</name>
<dbReference type="VEuPathDB" id="VectorBase:HLOH_054692"/>